<dbReference type="GO" id="GO:0003676">
    <property type="term" value="F:nucleic acid binding"/>
    <property type="evidence" value="ECO:0007669"/>
    <property type="project" value="InterPro"/>
</dbReference>
<dbReference type="EMBL" id="HACA01022510">
    <property type="protein sequence ID" value="CDW39871.1"/>
    <property type="molecule type" value="Transcribed_RNA"/>
</dbReference>
<organism evidence="1">
    <name type="scientific">Lepeophtheirus salmonis</name>
    <name type="common">Salmon louse</name>
    <name type="synonym">Caligus salmonis</name>
    <dbReference type="NCBI Taxonomy" id="72036"/>
    <lineage>
        <taxon>Eukaryota</taxon>
        <taxon>Metazoa</taxon>
        <taxon>Ecdysozoa</taxon>
        <taxon>Arthropoda</taxon>
        <taxon>Crustacea</taxon>
        <taxon>Multicrustacea</taxon>
        <taxon>Hexanauplia</taxon>
        <taxon>Copepoda</taxon>
        <taxon>Siphonostomatoida</taxon>
        <taxon>Caligidae</taxon>
        <taxon>Lepeophtheirus</taxon>
    </lineage>
</organism>
<proteinExistence type="predicted"/>
<name>A0A0K2UQ64_LEPSM</name>
<dbReference type="Gene3D" id="3.30.420.10">
    <property type="entry name" value="Ribonuclease H-like superfamily/Ribonuclease H"/>
    <property type="match status" value="1"/>
</dbReference>
<accession>A0A0K2UQ64</accession>
<dbReference type="AlphaFoldDB" id="A0A0K2UQ64"/>
<reference evidence="1" key="1">
    <citation type="submission" date="2014-05" db="EMBL/GenBank/DDBJ databases">
        <authorList>
            <person name="Chronopoulou M."/>
        </authorList>
    </citation>
    <scope>NUCLEOTIDE SEQUENCE</scope>
    <source>
        <tissue evidence="1">Whole organism</tissue>
    </source>
</reference>
<evidence type="ECO:0000313" key="1">
    <source>
        <dbReference type="EMBL" id="CDW39871.1"/>
    </source>
</evidence>
<protein>
    <submittedName>
        <fullName evidence="1">Uncharacterized protein</fullName>
    </submittedName>
</protein>
<sequence>MKKSNKATYVFQKDDAPAHTANIVKKCMGTNINFWSKNLRSPQRQDLNPLDYSICCPLVYLYETQSQSTLYIVFPDVYRKPIQ</sequence>
<dbReference type="InterPro" id="IPR036397">
    <property type="entry name" value="RNaseH_sf"/>
</dbReference>